<dbReference type="AlphaFoldDB" id="A0A2U0UM52"/>
<name>A0A2U0UM52_9BACT</name>
<sequence>MAISLYYIFIYNNQKVTNIREMAIKDFFCKLMKIQRLLYCG</sequence>
<protein>
    <submittedName>
        <fullName evidence="1">Uncharacterized protein</fullName>
    </submittedName>
</protein>
<dbReference type="EMBL" id="QENY01000002">
    <property type="protein sequence ID" value="PVX58655.1"/>
    <property type="molecule type" value="Genomic_DNA"/>
</dbReference>
<evidence type="ECO:0000313" key="1">
    <source>
        <dbReference type="EMBL" id="PVX58655.1"/>
    </source>
</evidence>
<evidence type="ECO:0000313" key="2">
    <source>
        <dbReference type="Proteomes" id="UP000245870"/>
    </source>
</evidence>
<proteinExistence type="predicted"/>
<dbReference type="Proteomes" id="UP000245870">
    <property type="component" value="Unassembled WGS sequence"/>
</dbReference>
<comment type="caution">
    <text evidence="1">The sequence shown here is derived from an EMBL/GenBank/DDBJ whole genome shotgun (WGS) entry which is preliminary data.</text>
</comment>
<accession>A0A2U0UM52</accession>
<organism evidence="1 2">
    <name type="scientific">Hallella colorans</name>
    <dbReference type="NCBI Taxonomy" id="1703337"/>
    <lineage>
        <taxon>Bacteria</taxon>
        <taxon>Pseudomonadati</taxon>
        <taxon>Bacteroidota</taxon>
        <taxon>Bacteroidia</taxon>
        <taxon>Bacteroidales</taxon>
        <taxon>Prevotellaceae</taxon>
        <taxon>Hallella</taxon>
    </lineage>
</organism>
<keyword evidence="2" id="KW-1185">Reference proteome</keyword>
<gene>
    <name evidence="1" type="ORF">C7379_102174</name>
</gene>
<reference evidence="1 2" key="1">
    <citation type="submission" date="2018-05" db="EMBL/GenBank/DDBJ databases">
        <title>Genomic Encyclopedia of Type Strains, Phase IV (KMG-IV): sequencing the most valuable type-strain genomes for metagenomic binning, comparative biology and taxonomic classification.</title>
        <authorList>
            <person name="Goeker M."/>
        </authorList>
    </citation>
    <scope>NUCLEOTIDE SEQUENCE [LARGE SCALE GENOMIC DNA]</scope>
    <source>
        <strain evidence="1 2">DSM 100333</strain>
    </source>
</reference>